<gene>
    <name evidence="4" type="primary">arfB</name>
    <name evidence="4" type="ORF">ACFO8L_07160</name>
</gene>
<reference evidence="5" key="1">
    <citation type="journal article" date="2019" name="Int. J. Syst. Evol. Microbiol.">
        <title>The Global Catalogue of Microorganisms (GCM) 10K type strain sequencing project: providing services to taxonomists for standard genome sequencing and annotation.</title>
        <authorList>
            <consortium name="The Broad Institute Genomics Platform"/>
            <consortium name="The Broad Institute Genome Sequencing Center for Infectious Disease"/>
            <person name="Wu L."/>
            <person name="Ma J."/>
        </authorList>
    </citation>
    <scope>NUCLEOTIDE SEQUENCE [LARGE SCALE GENOMIC DNA]</scope>
    <source>
        <strain evidence="5">CCUG 49560</strain>
    </source>
</reference>
<dbReference type="GO" id="GO:0004045">
    <property type="term" value="F:peptidyl-tRNA hydrolase activity"/>
    <property type="evidence" value="ECO:0007669"/>
    <property type="project" value="UniProtKB-EC"/>
</dbReference>
<proteinExistence type="inferred from homology"/>
<evidence type="ECO:0000256" key="1">
    <source>
        <dbReference type="ARBA" id="ARBA00010835"/>
    </source>
</evidence>
<evidence type="ECO:0000256" key="2">
    <source>
        <dbReference type="SAM" id="MobiDB-lite"/>
    </source>
</evidence>
<dbReference type="Gene3D" id="3.30.160.20">
    <property type="match status" value="1"/>
</dbReference>
<dbReference type="Pfam" id="PF00472">
    <property type="entry name" value="RF-1"/>
    <property type="match status" value="1"/>
</dbReference>
<dbReference type="Proteomes" id="UP001595891">
    <property type="component" value="Unassembled WGS sequence"/>
</dbReference>
<feature type="domain" description="Prokaryotic-type class I peptide chain release factors" evidence="3">
    <location>
        <begin position="11"/>
        <end position="136"/>
    </location>
</feature>
<dbReference type="PANTHER" id="PTHR47814">
    <property type="entry name" value="PEPTIDYL-TRNA HYDROLASE ARFB"/>
    <property type="match status" value="1"/>
</dbReference>
<name>A0ABV9E964_9ACTN</name>
<dbReference type="PANTHER" id="PTHR47814:SF1">
    <property type="entry name" value="PEPTIDYL-TRNA HYDROLASE ARFB"/>
    <property type="match status" value="1"/>
</dbReference>
<dbReference type="EMBL" id="JBHSFN010000003">
    <property type="protein sequence ID" value="MFC4585843.1"/>
    <property type="molecule type" value="Genomic_DNA"/>
</dbReference>
<feature type="compositionally biased region" description="Basic residues" evidence="2">
    <location>
        <begin position="124"/>
        <end position="141"/>
    </location>
</feature>
<dbReference type="InterPro" id="IPR045853">
    <property type="entry name" value="Pep_chain_release_fac_I_sf"/>
</dbReference>
<dbReference type="NCBIfam" id="NF006718">
    <property type="entry name" value="PRK09256.1"/>
    <property type="match status" value="1"/>
</dbReference>
<evidence type="ECO:0000313" key="4">
    <source>
        <dbReference type="EMBL" id="MFC4585843.1"/>
    </source>
</evidence>
<sequence>MPGPLHVRGSVAIPEAELSWRFSRSSGPGGQGVNTTDSRVELSFDLQATESIPQPLKDRALERLGPRLVDGVITIAASEYRSQLRNREAARVRLTQLIDQAIAPPPRKRRATKPSRGAVERRLTAKKHRSGIKRMRRTDDS</sequence>
<dbReference type="RefSeq" id="WP_262841174.1">
    <property type="nucleotide sequence ID" value="NZ_JANZYP010000004.1"/>
</dbReference>
<protein>
    <submittedName>
        <fullName evidence="4">Alternative ribosome rescue aminoacyl-tRNA hydrolase ArfB</fullName>
        <ecNumber evidence="4">3.1.1.29</ecNumber>
    </submittedName>
</protein>
<accession>A0ABV9E964</accession>
<dbReference type="SUPFAM" id="SSF75620">
    <property type="entry name" value="Release factor"/>
    <property type="match status" value="1"/>
</dbReference>
<evidence type="ECO:0000313" key="5">
    <source>
        <dbReference type="Proteomes" id="UP001595891"/>
    </source>
</evidence>
<organism evidence="4 5">
    <name type="scientific">Sphaerisporangium corydalis</name>
    <dbReference type="NCBI Taxonomy" id="1441875"/>
    <lineage>
        <taxon>Bacteria</taxon>
        <taxon>Bacillati</taxon>
        <taxon>Actinomycetota</taxon>
        <taxon>Actinomycetes</taxon>
        <taxon>Streptosporangiales</taxon>
        <taxon>Streptosporangiaceae</taxon>
        <taxon>Sphaerisporangium</taxon>
    </lineage>
</organism>
<comment type="similarity">
    <text evidence="1">Belongs to the prokaryotic/mitochondrial release factor family.</text>
</comment>
<feature type="region of interest" description="Disordered" evidence="2">
    <location>
        <begin position="100"/>
        <end position="141"/>
    </location>
</feature>
<comment type="caution">
    <text evidence="4">The sequence shown here is derived from an EMBL/GenBank/DDBJ whole genome shotgun (WGS) entry which is preliminary data.</text>
</comment>
<dbReference type="EC" id="3.1.1.29" evidence="4"/>
<evidence type="ECO:0000259" key="3">
    <source>
        <dbReference type="Pfam" id="PF00472"/>
    </source>
</evidence>
<dbReference type="InterPro" id="IPR000352">
    <property type="entry name" value="Pep_chain_release_fac_I"/>
</dbReference>
<keyword evidence="4" id="KW-0378">Hydrolase</keyword>
<keyword evidence="5" id="KW-1185">Reference proteome</keyword>